<evidence type="ECO:0000313" key="3">
    <source>
        <dbReference type="Proteomes" id="UP001299546"/>
    </source>
</evidence>
<evidence type="ECO:0000259" key="1">
    <source>
        <dbReference type="Pfam" id="PF16011"/>
    </source>
</evidence>
<dbReference type="Gene3D" id="2.60.40.1190">
    <property type="match status" value="1"/>
</dbReference>
<dbReference type="SUPFAM" id="SSF49344">
    <property type="entry name" value="CBD9-like"/>
    <property type="match status" value="1"/>
</dbReference>
<dbReference type="CDD" id="cd09620">
    <property type="entry name" value="CBM9_like_3"/>
    <property type="match status" value="1"/>
</dbReference>
<name>A0ABS8DM60_9FIRM</name>
<accession>A0ABS8DM60</accession>
<comment type="caution">
    <text evidence="2">The sequence shown here is derived from an EMBL/GenBank/DDBJ whole genome shotgun (WGS) entry which is preliminary data.</text>
</comment>
<keyword evidence="3" id="KW-1185">Reference proteome</keyword>
<feature type="domain" description="Carbohydrate-binding" evidence="1">
    <location>
        <begin position="19"/>
        <end position="195"/>
    </location>
</feature>
<organism evidence="2 3">
    <name type="scientific">Bariatricus massiliensis</name>
    <dbReference type="NCBI Taxonomy" id="1745713"/>
    <lineage>
        <taxon>Bacteria</taxon>
        <taxon>Bacillati</taxon>
        <taxon>Bacillota</taxon>
        <taxon>Clostridia</taxon>
        <taxon>Lachnospirales</taxon>
        <taxon>Lachnospiraceae</taxon>
        <taxon>Bariatricus</taxon>
    </lineage>
</organism>
<reference evidence="2 3" key="1">
    <citation type="submission" date="2021-10" db="EMBL/GenBank/DDBJ databases">
        <title>Collection of gut derived symbiotic bacterial strains cultured from healthy donors.</title>
        <authorList>
            <person name="Lin H."/>
            <person name="Littmann E."/>
            <person name="Kohout C."/>
            <person name="Pamer E.G."/>
        </authorList>
    </citation>
    <scope>NUCLEOTIDE SEQUENCE [LARGE SCALE GENOMIC DNA]</scope>
    <source>
        <strain evidence="2 3">DFI.1.165</strain>
    </source>
</reference>
<evidence type="ECO:0000313" key="2">
    <source>
        <dbReference type="EMBL" id="MCB7389471.1"/>
    </source>
</evidence>
<dbReference type="EMBL" id="JAJCIS010000027">
    <property type="protein sequence ID" value="MCB7389471.1"/>
    <property type="molecule type" value="Genomic_DNA"/>
</dbReference>
<dbReference type="RefSeq" id="WP_066733517.1">
    <property type="nucleotide sequence ID" value="NZ_JAJCIQ010000026.1"/>
</dbReference>
<dbReference type="InterPro" id="IPR010502">
    <property type="entry name" value="Carb-bd_dom_fam9"/>
</dbReference>
<gene>
    <name evidence="2" type="ORF">LIZ65_19500</name>
</gene>
<dbReference type="Proteomes" id="UP001299546">
    <property type="component" value="Unassembled WGS sequence"/>
</dbReference>
<sequence length="209" mass="23999">MEIKILNHSDELHTCEPFSINCLLWGTLEIPSTHGRIGFVREEGFYLSLTCEESSPLRTYTADNSPVYKDSAMEAFFCFWPKGRPSDIYLNFEMNANGALLAMYGTSRTERTVFPSHWIEKCRCRAQVGENGWSLSLWIPLCILEEIYGELTFENGTSLSLNFYKLSEAPDIEHYASYAPIQAPHPNFHLPQYFEQSVLTEASEYTRSH</sequence>
<proteinExistence type="predicted"/>
<dbReference type="Pfam" id="PF16011">
    <property type="entry name" value="CBM9_2"/>
    <property type="match status" value="1"/>
</dbReference>
<protein>
    <submittedName>
        <fullName evidence="2">Carbohydrate-binding family 9-like protein</fullName>
    </submittedName>
</protein>